<name>A0A8J4LYU3_9CHLO</name>
<evidence type="ECO:0000256" key="1">
    <source>
        <dbReference type="SAM" id="MobiDB-lite"/>
    </source>
</evidence>
<evidence type="ECO:0000313" key="3">
    <source>
        <dbReference type="Proteomes" id="UP000722791"/>
    </source>
</evidence>
<dbReference type="AlphaFoldDB" id="A0A8J4LYU3"/>
<feature type="region of interest" description="Disordered" evidence="1">
    <location>
        <begin position="73"/>
        <end position="119"/>
    </location>
</feature>
<comment type="caution">
    <text evidence="2">The sequence shown here is derived from an EMBL/GenBank/DDBJ whole genome shotgun (WGS) entry which is preliminary data.</text>
</comment>
<organism evidence="2 3">
    <name type="scientific">Volvox reticuliferus</name>
    <dbReference type="NCBI Taxonomy" id="1737510"/>
    <lineage>
        <taxon>Eukaryota</taxon>
        <taxon>Viridiplantae</taxon>
        <taxon>Chlorophyta</taxon>
        <taxon>core chlorophytes</taxon>
        <taxon>Chlorophyceae</taxon>
        <taxon>CS clade</taxon>
        <taxon>Chlamydomonadales</taxon>
        <taxon>Volvocaceae</taxon>
        <taxon>Volvox</taxon>
    </lineage>
</organism>
<evidence type="ECO:0000313" key="2">
    <source>
        <dbReference type="EMBL" id="GIM16421.1"/>
    </source>
</evidence>
<sequence length="164" mass="16847">LARGVLPLVEAVTSLLQDPNGMAHFKVMLELHGLPAGTLEGNMRLEVVERSKALERTHGSARTTLYEISESFGARGSAQNRNSAGGGVLGFTKKTSSRRSSTAGYGDAAPHESAGADGGAAGGGGLGGVGTFFASLRRTLTINTVTPQQVPLQPPQPLYDATGS</sequence>
<accession>A0A8J4LYU3</accession>
<reference evidence="2" key="1">
    <citation type="journal article" date="2021" name="Proc. Natl. Acad. Sci. U.S.A.">
        <title>Three genomes in the algal genus Volvox reveal the fate of a haploid sex-determining region after a transition to homothallism.</title>
        <authorList>
            <person name="Yamamoto K."/>
            <person name="Hamaji T."/>
            <person name="Kawai-Toyooka H."/>
            <person name="Matsuzaki R."/>
            <person name="Takahashi F."/>
            <person name="Nishimura Y."/>
            <person name="Kawachi M."/>
            <person name="Noguchi H."/>
            <person name="Minakuchi Y."/>
            <person name="Umen J.G."/>
            <person name="Toyoda A."/>
            <person name="Nozaki H."/>
        </authorList>
    </citation>
    <scope>NUCLEOTIDE SEQUENCE</scope>
    <source>
        <strain evidence="2">NIES-3785</strain>
    </source>
</reference>
<feature type="non-terminal residue" evidence="2">
    <location>
        <position position="164"/>
    </location>
</feature>
<feature type="compositionally biased region" description="Low complexity" evidence="1">
    <location>
        <begin position="92"/>
        <end position="102"/>
    </location>
</feature>
<dbReference type="EMBL" id="BNCQ01000078">
    <property type="protein sequence ID" value="GIM16421.1"/>
    <property type="molecule type" value="Genomic_DNA"/>
</dbReference>
<feature type="region of interest" description="Disordered" evidence="1">
    <location>
        <begin position="145"/>
        <end position="164"/>
    </location>
</feature>
<dbReference type="Proteomes" id="UP000722791">
    <property type="component" value="Unassembled WGS sequence"/>
</dbReference>
<protein>
    <submittedName>
        <fullName evidence="2">Uncharacterized protein</fullName>
    </submittedName>
</protein>
<proteinExistence type="predicted"/>
<gene>
    <name evidence="2" type="ORF">Vretimale_18996</name>
</gene>